<evidence type="ECO:0000313" key="3">
    <source>
        <dbReference type="Proteomes" id="UP000214880"/>
    </source>
</evidence>
<accession>A0A1G9NTW4</accession>
<protein>
    <recommendedName>
        <fullName evidence="4">HXXEE domain-containing protein</fullName>
    </recommendedName>
</protein>
<feature type="transmembrane region" description="Helical" evidence="1">
    <location>
        <begin position="69"/>
        <end position="90"/>
    </location>
</feature>
<dbReference type="RefSeq" id="WP_092069356.1">
    <property type="nucleotide sequence ID" value="NZ_FNHB01000001.1"/>
</dbReference>
<sequence length="162" mass="18234">MELLFLLSFTLHNIEEAIWLPRWSKHAGKYHPPVSNREFHFALIVVTALGYFITFMAITLGQFYGIVKYIYLGFIFMMCLNSVFPHFVATLVLRKYAPGTLTGLLLNLPIGLTVIMKSLEDGLQLKFIVLAGGLITFLTLISLPYLFRLGSTLSVSNRIGDS</sequence>
<feature type="transmembrane region" description="Helical" evidence="1">
    <location>
        <begin position="41"/>
        <end position="60"/>
    </location>
</feature>
<keyword evidence="1" id="KW-1133">Transmembrane helix</keyword>
<dbReference type="EMBL" id="FNHB01000001">
    <property type="protein sequence ID" value="SDL89781.1"/>
    <property type="molecule type" value="Genomic_DNA"/>
</dbReference>
<keyword evidence="1" id="KW-0812">Transmembrane</keyword>
<dbReference type="STRING" id="146817.SAMN04488502_1011122"/>
<evidence type="ECO:0008006" key="4">
    <source>
        <dbReference type="Google" id="ProtNLM"/>
    </source>
</evidence>
<dbReference type="Proteomes" id="UP000214880">
    <property type="component" value="Unassembled WGS sequence"/>
</dbReference>
<keyword evidence="3" id="KW-1185">Reference proteome</keyword>
<reference evidence="2 3" key="1">
    <citation type="submission" date="2016-10" db="EMBL/GenBank/DDBJ databases">
        <authorList>
            <person name="de Groot N.N."/>
        </authorList>
    </citation>
    <scope>NUCLEOTIDE SEQUENCE [LARGE SCALE GENOMIC DNA]</scope>
    <source>
        <strain evidence="2 3">DSM 1736</strain>
    </source>
</reference>
<dbReference type="OrthoDB" id="2221824at2"/>
<proteinExistence type="predicted"/>
<evidence type="ECO:0000313" key="2">
    <source>
        <dbReference type="EMBL" id="SDL89781.1"/>
    </source>
</evidence>
<dbReference type="Pfam" id="PF13787">
    <property type="entry name" value="HXXEE"/>
    <property type="match status" value="1"/>
</dbReference>
<organism evidence="2 3">
    <name type="scientific">Dendrosporobacter quercicolus</name>
    <dbReference type="NCBI Taxonomy" id="146817"/>
    <lineage>
        <taxon>Bacteria</taxon>
        <taxon>Bacillati</taxon>
        <taxon>Bacillota</taxon>
        <taxon>Negativicutes</taxon>
        <taxon>Selenomonadales</taxon>
        <taxon>Sporomusaceae</taxon>
        <taxon>Dendrosporobacter</taxon>
    </lineage>
</organism>
<gene>
    <name evidence="2" type="ORF">SAMN04488502_1011122</name>
</gene>
<dbReference type="InterPro" id="IPR025671">
    <property type="entry name" value="HXXEE"/>
</dbReference>
<evidence type="ECO:0000256" key="1">
    <source>
        <dbReference type="SAM" id="Phobius"/>
    </source>
</evidence>
<dbReference type="AlphaFoldDB" id="A0A1G9NTW4"/>
<name>A0A1G9NTW4_9FIRM</name>
<feature type="transmembrane region" description="Helical" evidence="1">
    <location>
        <begin position="127"/>
        <end position="147"/>
    </location>
</feature>
<keyword evidence="1" id="KW-0472">Membrane</keyword>
<feature type="transmembrane region" description="Helical" evidence="1">
    <location>
        <begin position="96"/>
        <end position="115"/>
    </location>
</feature>